<keyword evidence="2" id="KW-0663">Pyridoxal phosphate</keyword>
<dbReference type="Pfam" id="PF00155">
    <property type="entry name" value="Aminotran_1_2"/>
    <property type="match status" value="1"/>
</dbReference>
<dbReference type="InterPro" id="IPR015421">
    <property type="entry name" value="PyrdxlP-dep_Trfase_major"/>
</dbReference>
<dbReference type="EMBL" id="LRQE01000022">
    <property type="protein sequence ID" value="KXA30923.1"/>
    <property type="molecule type" value="Genomic_DNA"/>
</dbReference>
<reference evidence="5 6" key="1">
    <citation type="submission" date="2016-01" db="EMBL/GenBank/DDBJ databases">
        <authorList>
            <person name="Oliw E.H."/>
        </authorList>
    </citation>
    <scope>NUCLEOTIDE SEQUENCE [LARGE SCALE GENOMIC DNA]</scope>
    <source>
        <strain evidence="5 6">CMW7756A</strain>
    </source>
</reference>
<dbReference type="SUPFAM" id="SSF53383">
    <property type="entry name" value="PLP-dependent transferases"/>
    <property type="match status" value="1"/>
</dbReference>
<dbReference type="GO" id="GO:0030170">
    <property type="term" value="F:pyridoxal phosphate binding"/>
    <property type="evidence" value="ECO:0007669"/>
    <property type="project" value="InterPro"/>
</dbReference>
<dbReference type="PROSITE" id="PS00105">
    <property type="entry name" value="AA_TRANSFER_CLASS_1"/>
    <property type="match status" value="1"/>
</dbReference>
<proteinExistence type="inferred from homology"/>
<keyword evidence="3" id="KW-0808">Transferase</keyword>
<dbReference type="Gene3D" id="3.40.640.10">
    <property type="entry name" value="Type I PLP-dependent aspartate aminotransferase-like (Major domain)"/>
    <property type="match status" value="1"/>
</dbReference>
<dbReference type="InterPro" id="IPR004839">
    <property type="entry name" value="Aminotransferase_I/II_large"/>
</dbReference>
<accession>A0A133PQL7</accession>
<sequence>MKSHGANVFEIAKVEGIKIEDIRDFSSNINPLGPSKRALESLKENLNLLSTYPDVDYVDLRRAISSYASCDDKNIVLGLGSTEILRDAIHYFAPKTSMILSPCYSEYESELRKISSYISEYNLEEKNDFRIDLDELIKTINEKNIDFFIFANPNNPTGTILKRSEIERILKETEATVLVDETYIEFTDMATFSSSSLTKSYGKLIVVRGTSKFFALPGIRLGYGLTSNHGLLKFFKDKEVLWQINSVAEICGKVMFSDEAYIREVYDFIRTRREGLYKELTEIKDLRAFESYGNFVLVKILRGPDARILREKLMKKGLVVRNCETFKNLDKSYFRFCILDDDANERLIENLREIYQEVK</sequence>
<dbReference type="Proteomes" id="UP000070174">
    <property type="component" value="Unassembled WGS sequence"/>
</dbReference>
<gene>
    <name evidence="5" type="ORF">HMPREF3229_00703</name>
</gene>
<evidence type="ECO:0000313" key="6">
    <source>
        <dbReference type="Proteomes" id="UP000070174"/>
    </source>
</evidence>
<evidence type="ECO:0000256" key="3">
    <source>
        <dbReference type="RuleBase" id="RU000481"/>
    </source>
</evidence>
<dbReference type="Gene3D" id="3.90.1150.10">
    <property type="entry name" value="Aspartate Aminotransferase, domain 1"/>
    <property type="match status" value="1"/>
</dbReference>
<comment type="caution">
    <text evidence="5">The sequence shown here is derived from an EMBL/GenBank/DDBJ whole genome shotgun (WGS) entry which is preliminary data.</text>
</comment>
<evidence type="ECO:0000313" key="5">
    <source>
        <dbReference type="EMBL" id="KXA30923.1"/>
    </source>
</evidence>
<dbReference type="PATRIC" id="fig|54005.3.peg.691"/>
<evidence type="ECO:0000256" key="1">
    <source>
        <dbReference type="ARBA" id="ARBA00001933"/>
    </source>
</evidence>
<dbReference type="GO" id="GO:0008483">
    <property type="term" value="F:transaminase activity"/>
    <property type="evidence" value="ECO:0007669"/>
    <property type="project" value="UniProtKB-KW"/>
</dbReference>
<protein>
    <recommendedName>
        <fullName evidence="3">Aminotransferase</fullName>
        <ecNumber evidence="3">2.6.1.-</ecNumber>
    </recommendedName>
</protein>
<comment type="cofactor">
    <cofactor evidence="1 3">
        <name>pyridoxal 5'-phosphate</name>
        <dbReference type="ChEBI" id="CHEBI:597326"/>
    </cofactor>
</comment>
<dbReference type="PANTHER" id="PTHR42885:SF1">
    <property type="entry name" value="THREONINE-PHOSPHATE DECARBOXYLASE"/>
    <property type="match status" value="1"/>
</dbReference>
<dbReference type="PANTHER" id="PTHR42885">
    <property type="entry name" value="HISTIDINOL-PHOSPHATE AMINOTRANSFERASE-RELATED"/>
    <property type="match status" value="1"/>
</dbReference>
<dbReference type="CDD" id="cd00609">
    <property type="entry name" value="AAT_like"/>
    <property type="match status" value="1"/>
</dbReference>
<comment type="similarity">
    <text evidence="3">Belongs to the class-I pyridoxal-phosphate-dependent aminotransferase family.</text>
</comment>
<dbReference type="InterPro" id="IPR015422">
    <property type="entry name" value="PyrdxlP-dep_Trfase_small"/>
</dbReference>
<organism evidence="5">
    <name type="scientific">Peptoniphilus harei</name>
    <dbReference type="NCBI Taxonomy" id="54005"/>
    <lineage>
        <taxon>Bacteria</taxon>
        <taxon>Bacillati</taxon>
        <taxon>Bacillota</taxon>
        <taxon>Tissierellia</taxon>
        <taxon>Tissierellales</taxon>
        <taxon>Peptoniphilaceae</taxon>
        <taxon>Peptoniphilus</taxon>
    </lineage>
</organism>
<dbReference type="InterPro" id="IPR015424">
    <property type="entry name" value="PyrdxlP-dep_Trfase"/>
</dbReference>
<feature type="domain" description="Aminotransferase class I/classII large" evidence="4">
    <location>
        <begin position="22"/>
        <end position="351"/>
    </location>
</feature>
<dbReference type="RefSeq" id="WP_060799920.1">
    <property type="nucleotide sequence ID" value="NZ_KQ957096.1"/>
</dbReference>
<dbReference type="AlphaFoldDB" id="A0A133PQL7"/>
<evidence type="ECO:0000259" key="4">
    <source>
        <dbReference type="Pfam" id="PF00155"/>
    </source>
</evidence>
<evidence type="ECO:0000256" key="2">
    <source>
        <dbReference type="ARBA" id="ARBA00022898"/>
    </source>
</evidence>
<keyword evidence="3" id="KW-0032">Aminotransferase</keyword>
<name>A0A133PQL7_9FIRM</name>
<dbReference type="EC" id="2.6.1.-" evidence="3"/>
<dbReference type="InterPro" id="IPR004838">
    <property type="entry name" value="NHTrfase_class1_PyrdxlP-BS"/>
</dbReference>